<keyword evidence="2" id="KW-0547">Nucleotide-binding</keyword>
<dbReference type="InterPro" id="IPR027417">
    <property type="entry name" value="P-loop_NTPase"/>
</dbReference>
<evidence type="ECO:0000256" key="4">
    <source>
        <dbReference type="SAM" id="MobiDB-lite"/>
    </source>
</evidence>
<dbReference type="Gene3D" id="3.30.300.160">
    <property type="entry name" value="Type II secretion system, protein E, N-terminal domain"/>
    <property type="match status" value="1"/>
</dbReference>
<dbReference type="PANTHER" id="PTHR30258:SF1">
    <property type="entry name" value="PROTEIN TRANSPORT PROTEIN HOFB HOMOLOG"/>
    <property type="match status" value="1"/>
</dbReference>
<dbReference type="PANTHER" id="PTHR30258">
    <property type="entry name" value="TYPE II SECRETION SYSTEM PROTEIN GSPE-RELATED"/>
    <property type="match status" value="1"/>
</dbReference>
<sequence>MKRLFGLEKKQESETGVNSGTGTGGEAQQGIRGLSCLYSPQRTEVAHVRDIVDILSDMGKLAPEKVEQIRAEASSRRGADVEQILVAGKYVTPEDVLIAKAELLGYQFKNITPEDVDRKAFDKLGLQYVRANKIVPVAVRDHLLVVATTEPTNVFALDDVKRQTGMSLEVMVCHQKDIDAVCDEFDESKLGYDVDEIMNDMADIEVVKDVEEDAEDLEKSAGESPVIKFANYLISNAVREGASDIHIEPKEKYTKIRYRIDGILFESMQAPAKMHPAIVSRIKIMANLDISERRVPQDGKIAVLMGGRGVDLRISILPTSHGEKVVIRILDSKSISYGLEETGMESDILASFREQISMPHGILLVTGPTGSGKSTTLYSALKQMDSEALNVSTVEDPVEYDLEYCNQVQVNEKVGMTFAAALRSLLRQDPDIVMVGEIRDHETSRIAVQAALTGHLVLSTLHTNDAPSTISRMVNIGIEPYLIAASLNGILAQRLVRRVCPHCQETYSAPDKIRGYLEKIGADPDNLICGKGCDKCRESGYSGRAGIHELLVVDEEFRDRINKDASVESMRRAFVKAGNDTMFDDGLKKVARGITTVEEVLRVTEIYGKNEDEVFVENLS</sequence>
<dbReference type="Pfam" id="PF00437">
    <property type="entry name" value="T2SSE"/>
    <property type="match status" value="1"/>
</dbReference>
<evidence type="ECO:0000259" key="5">
    <source>
        <dbReference type="PROSITE" id="PS00662"/>
    </source>
</evidence>
<evidence type="ECO:0000256" key="1">
    <source>
        <dbReference type="ARBA" id="ARBA00006611"/>
    </source>
</evidence>
<dbReference type="EMBL" id="CP019791">
    <property type="protein sequence ID" value="AQT69571.1"/>
    <property type="molecule type" value="Genomic_DNA"/>
</dbReference>
<dbReference type="GO" id="GO:0016887">
    <property type="term" value="F:ATP hydrolysis activity"/>
    <property type="evidence" value="ECO:0007669"/>
    <property type="project" value="TreeGrafter"/>
</dbReference>
<evidence type="ECO:0000256" key="2">
    <source>
        <dbReference type="ARBA" id="ARBA00022741"/>
    </source>
</evidence>
<dbReference type="RefSeq" id="WP_146663245.1">
    <property type="nucleotide sequence ID" value="NZ_CP019791.1"/>
</dbReference>
<dbReference type="Gene3D" id="3.30.450.90">
    <property type="match status" value="1"/>
</dbReference>
<accession>A0A1U9NNS6</accession>
<evidence type="ECO:0000256" key="3">
    <source>
        <dbReference type="ARBA" id="ARBA00022840"/>
    </source>
</evidence>
<feature type="region of interest" description="Disordered" evidence="4">
    <location>
        <begin position="1"/>
        <end position="28"/>
    </location>
</feature>
<dbReference type="GO" id="GO:0005886">
    <property type="term" value="C:plasma membrane"/>
    <property type="evidence" value="ECO:0007669"/>
    <property type="project" value="TreeGrafter"/>
</dbReference>
<evidence type="ECO:0000313" key="6">
    <source>
        <dbReference type="EMBL" id="AQT69571.1"/>
    </source>
</evidence>
<feature type="domain" description="Bacterial type II secretion system protein E" evidence="5">
    <location>
        <begin position="426"/>
        <end position="440"/>
    </location>
</feature>
<dbReference type="OrthoDB" id="244550at2"/>
<keyword evidence="3" id="KW-0067">ATP-binding</keyword>
<feature type="compositionally biased region" description="Basic and acidic residues" evidence="4">
    <location>
        <begin position="1"/>
        <end position="13"/>
    </location>
</feature>
<organism evidence="6 7">
    <name type="scientific">Anaerohalosphaera lusitana</name>
    <dbReference type="NCBI Taxonomy" id="1936003"/>
    <lineage>
        <taxon>Bacteria</taxon>
        <taxon>Pseudomonadati</taxon>
        <taxon>Planctomycetota</taxon>
        <taxon>Phycisphaerae</taxon>
        <taxon>Sedimentisphaerales</taxon>
        <taxon>Anaerohalosphaeraceae</taxon>
        <taxon>Anaerohalosphaera</taxon>
    </lineage>
</organism>
<keyword evidence="7" id="KW-1185">Reference proteome</keyword>
<dbReference type="Pfam" id="PF05157">
    <property type="entry name" value="MshEN"/>
    <property type="match status" value="1"/>
</dbReference>
<comment type="similarity">
    <text evidence="1">Belongs to the GSP E family.</text>
</comment>
<dbReference type="InterPro" id="IPR007831">
    <property type="entry name" value="T2SS_GspE_N"/>
</dbReference>
<name>A0A1U9NNS6_9BACT</name>
<dbReference type="STRING" id="1936003.STSP2_02764"/>
<dbReference type="CDD" id="cd01129">
    <property type="entry name" value="PulE-GspE-like"/>
    <property type="match status" value="1"/>
</dbReference>
<evidence type="ECO:0000313" key="7">
    <source>
        <dbReference type="Proteomes" id="UP000189674"/>
    </source>
</evidence>
<proteinExistence type="inferred from homology"/>
<dbReference type="FunFam" id="3.30.450.90:FF:000001">
    <property type="entry name" value="Type II secretion system ATPase GspE"/>
    <property type="match status" value="1"/>
</dbReference>
<dbReference type="SUPFAM" id="SSF52540">
    <property type="entry name" value="P-loop containing nucleoside triphosphate hydrolases"/>
    <property type="match status" value="1"/>
</dbReference>
<dbReference type="SUPFAM" id="SSF160246">
    <property type="entry name" value="EspE N-terminal domain-like"/>
    <property type="match status" value="1"/>
</dbReference>
<protein>
    <submittedName>
        <fullName evidence="6">Type II traffic warden ATPase</fullName>
    </submittedName>
</protein>
<dbReference type="AlphaFoldDB" id="A0A1U9NNS6"/>
<reference evidence="7" key="1">
    <citation type="submission" date="2017-02" db="EMBL/GenBank/DDBJ databases">
        <title>Comparative genomics and description of representatives of a novel lineage of planctomycetes thriving in anoxic sediments.</title>
        <authorList>
            <person name="Spring S."/>
            <person name="Bunk B."/>
            <person name="Sproer C."/>
        </authorList>
    </citation>
    <scope>NUCLEOTIDE SEQUENCE [LARGE SCALE GENOMIC DNA]</scope>
    <source>
        <strain evidence="7">ST-NAGAB-D1</strain>
    </source>
</reference>
<dbReference type="FunFam" id="3.40.50.300:FF:000398">
    <property type="entry name" value="Type IV pilus assembly ATPase PilB"/>
    <property type="match status" value="1"/>
</dbReference>
<dbReference type="InterPro" id="IPR001482">
    <property type="entry name" value="T2SS/T4SS_dom"/>
</dbReference>
<dbReference type="PROSITE" id="PS00662">
    <property type="entry name" value="T2SP_E"/>
    <property type="match status" value="1"/>
</dbReference>
<gene>
    <name evidence="6" type="primary">epsE_3</name>
    <name evidence="6" type="ORF">STSP2_02764</name>
</gene>
<dbReference type="InterPro" id="IPR037257">
    <property type="entry name" value="T2SS_E_N_sf"/>
</dbReference>
<dbReference type="GO" id="GO:0005524">
    <property type="term" value="F:ATP binding"/>
    <property type="evidence" value="ECO:0007669"/>
    <property type="project" value="UniProtKB-KW"/>
</dbReference>
<dbReference type="KEGG" id="alus:STSP2_02764"/>
<dbReference type="Gene3D" id="3.40.50.300">
    <property type="entry name" value="P-loop containing nucleotide triphosphate hydrolases"/>
    <property type="match status" value="1"/>
</dbReference>
<dbReference type="InterPro" id="IPR003593">
    <property type="entry name" value="AAA+_ATPase"/>
</dbReference>
<dbReference type="Proteomes" id="UP000189674">
    <property type="component" value="Chromosome"/>
</dbReference>
<dbReference type="SMART" id="SM00382">
    <property type="entry name" value="AAA"/>
    <property type="match status" value="1"/>
</dbReference>